<dbReference type="AlphaFoldDB" id="A0A0F9B028"/>
<name>A0A0F9B028_9ZZZZ</name>
<comment type="caution">
    <text evidence="1">The sequence shown here is derived from an EMBL/GenBank/DDBJ whole genome shotgun (WGS) entry which is preliminary data.</text>
</comment>
<dbReference type="EMBL" id="LAZR01043412">
    <property type="protein sequence ID" value="KKL07142.1"/>
    <property type="molecule type" value="Genomic_DNA"/>
</dbReference>
<reference evidence="1" key="1">
    <citation type="journal article" date="2015" name="Nature">
        <title>Complex archaea that bridge the gap between prokaryotes and eukaryotes.</title>
        <authorList>
            <person name="Spang A."/>
            <person name="Saw J.H."/>
            <person name="Jorgensen S.L."/>
            <person name="Zaremba-Niedzwiedzka K."/>
            <person name="Martijn J."/>
            <person name="Lind A.E."/>
            <person name="van Eijk R."/>
            <person name="Schleper C."/>
            <person name="Guy L."/>
            <person name="Ettema T.J."/>
        </authorList>
    </citation>
    <scope>NUCLEOTIDE SEQUENCE</scope>
</reference>
<evidence type="ECO:0000313" key="1">
    <source>
        <dbReference type="EMBL" id="KKL07142.1"/>
    </source>
</evidence>
<gene>
    <name evidence="1" type="ORF">LCGC14_2588960</name>
</gene>
<organism evidence="1">
    <name type="scientific">marine sediment metagenome</name>
    <dbReference type="NCBI Taxonomy" id="412755"/>
    <lineage>
        <taxon>unclassified sequences</taxon>
        <taxon>metagenomes</taxon>
        <taxon>ecological metagenomes</taxon>
    </lineage>
</organism>
<feature type="non-terminal residue" evidence="1">
    <location>
        <position position="1"/>
    </location>
</feature>
<protein>
    <submittedName>
        <fullName evidence="1">Uncharacterized protein</fullName>
    </submittedName>
</protein>
<proteinExistence type="predicted"/>
<accession>A0A0F9B028</accession>
<sequence>VSTSAQVITSSFTTLVQFDPVAVDTPGDEAPHADAAMADLTNAHIVARYSGLYIIHGYVQFSADSDGSTRQLMLKVNGTTWIARAAGPVQTYLGITPSAVHIHCAYTLDPGDYVDLWALHDAGAGVSLLATEGASRLEATWASLQ</sequence>